<evidence type="ECO:0000313" key="2">
    <source>
        <dbReference type="Proteomes" id="UP000004846"/>
    </source>
</evidence>
<accession>A0A125W762</accession>
<protein>
    <recommendedName>
        <fullName evidence="3">Nudix hydrolase domain-containing protein</fullName>
    </recommendedName>
</protein>
<dbReference type="AlphaFoldDB" id="A0A125W762"/>
<proteinExistence type="predicted"/>
<dbReference type="GeneID" id="60894820"/>
<dbReference type="EMBL" id="AEBR01000026">
    <property type="protein sequence ID" value="EFM83372.1"/>
    <property type="molecule type" value="Genomic_DNA"/>
</dbReference>
<sequence>MDVVSNKKVAGTIILNLNDGSKKFLMHPIGEAIEFAMAKVSDEMTGLASMLQWFKEEVQLDVTSISLVELTNAHINKENVPLFVFEMDEQALKNEMDKDYTWVAPAELKTIWSKYHIEGVPMF</sequence>
<gene>
    <name evidence="1" type="ORF">HMPREF9498_00952</name>
</gene>
<name>A0A125W762_ENTFL</name>
<evidence type="ECO:0000313" key="1">
    <source>
        <dbReference type="EMBL" id="EFM83372.1"/>
    </source>
</evidence>
<dbReference type="SMR" id="A0A125W762"/>
<dbReference type="Proteomes" id="UP000004846">
    <property type="component" value="Unassembled WGS sequence"/>
</dbReference>
<evidence type="ECO:0008006" key="3">
    <source>
        <dbReference type="Google" id="ProtNLM"/>
    </source>
</evidence>
<comment type="caution">
    <text evidence="1">The sequence shown here is derived from an EMBL/GenBank/DDBJ whole genome shotgun (WGS) entry which is preliminary data.</text>
</comment>
<dbReference type="HOGENOM" id="CLU_161210_0_0_9"/>
<reference evidence="1 2" key="1">
    <citation type="submission" date="2010-07" db="EMBL/GenBank/DDBJ databases">
        <authorList>
            <person name="Sid Ahmed O."/>
        </authorList>
    </citation>
    <scope>NUCLEOTIDE SEQUENCE [LARGE SCALE GENOMIC DNA]</scope>
    <source>
        <strain evidence="1 2">TX4248</strain>
    </source>
</reference>
<organism evidence="1 2">
    <name type="scientific">Enterococcus faecalis TX4248</name>
    <dbReference type="NCBI Taxonomy" id="749495"/>
    <lineage>
        <taxon>Bacteria</taxon>
        <taxon>Bacillati</taxon>
        <taxon>Bacillota</taxon>
        <taxon>Bacilli</taxon>
        <taxon>Lactobacillales</taxon>
        <taxon>Enterococcaceae</taxon>
        <taxon>Enterococcus</taxon>
    </lineage>
</organism>
<dbReference type="RefSeq" id="WP_002385270.1">
    <property type="nucleotide sequence ID" value="NZ_GL454431.1"/>
</dbReference>